<evidence type="ECO:0000313" key="5">
    <source>
        <dbReference type="EMBL" id="UYM07182.1"/>
    </source>
</evidence>
<evidence type="ECO:0000256" key="1">
    <source>
        <dbReference type="ARBA" id="ARBA00023015"/>
    </source>
</evidence>
<dbReference type="SUPFAM" id="SSF46894">
    <property type="entry name" value="C-terminal effector domain of the bipartite response regulators"/>
    <property type="match status" value="1"/>
</dbReference>
<dbReference type="InterPro" id="IPR016032">
    <property type="entry name" value="Sig_transdc_resp-reg_C-effctor"/>
</dbReference>
<dbReference type="PROSITE" id="PS00622">
    <property type="entry name" value="HTH_LUXR_1"/>
    <property type="match status" value="1"/>
</dbReference>
<dbReference type="KEGG" id="sgrg:L0C25_08930"/>
<evidence type="ECO:0000256" key="3">
    <source>
        <dbReference type="ARBA" id="ARBA00023163"/>
    </source>
</evidence>
<dbReference type="RefSeq" id="WP_271636131.1">
    <property type="nucleotide sequence ID" value="NZ_CP094970.1"/>
</dbReference>
<feature type="domain" description="HTH luxR-type" evidence="4">
    <location>
        <begin position="67"/>
        <end position="132"/>
    </location>
</feature>
<evidence type="ECO:0000256" key="2">
    <source>
        <dbReference type="ARBA" id="ARBA00023125"/>
    </source>
</evidence>
<dbReference type="Pfam" id="PF00196">
    <property type="entry name" value="GerE"/>
    <property type="match status" value="1"/>
</dbReference>
<keyword evidence="2" id="KW-0238">DNA-binding</keyword>
<keyword evidence="3" id="KW-0804">Transcription</keyword>
<keyword evidence="1" id="KW-0805">Transcription regulation</keyword>
<dbReference type="PROSITE" id="PS50043">
    <property type="entry name" value="HTH_LUXR_2"/>
    <property type="match status" value="1"/>
</dbReference>
<dbReference type="SMART" id="SM00421">
    <property type="entry name" value="HTH_LUXR"/>
    <property type="match status" value="1"/>
</dbReference>
<dbReference type="EMBL" id="CP094970">
    <property type="protein sequence ID" value="UYM07182.1"/>
    <property type="molecule type" value="Genomic_DNA"/>
</dbReference>
<dbReference type="PANTHER" id="PTHR44688:SF16">
    <property type="entry name" value="DNA-BINDING TRANSCRIPTIONAL ACTIVATOR DEVR_DOSR"/>
    <property type="match status" value="1"/>
</dbReference>
<keyword evidence="6" id="KW-1185">Reference proteome</keyword>
<evidence type="ECO:0000313" key="6">
    <source>
        <dbReference type="Proteomes" id="UP001164390"/>
    </source>
</evidence>
<organism evidence="5 6">
    <name type="scientific">Solicola gregarius</name>
    <dbReference type="NCBI Taxonomy" id="2908642"/>
    <lineage>
        <taxon>Bacteria</taxon>
        <taxon>Bacillati</taxon>
        <taxon>Actinomycetota</taxon>
        <taxon>Actinomycetes</taxon>
        <taxon>Propionibacteriales</taxon>
        <taxon>Nocardioidaceae</taxon>
        <taxon>Solicola</taxon>
    </lineage>
</organism>
<proteinExistence type="predicted"/>
<dbReference type="CDD" id="cd06170">
    <property type="entry name" value="LuxR_C_like"/>
    <property type="match status" value="1"/>
</dbReference>
<dbReference type="AlphaFoldDB" id="A0AA46YLZ3"/>
<dbReference type="GO" id="GO:0006355">
    <property type="term" value="P:regulation of DNA-templated transcription"/>
    <property type="evidence" value="ECO:0007669"/>
    <property type="project" value="InterPro"/>
</dbReference>
<dbReference type="GO" id="GO:0003677">
    <property type="term" value="F:DNA binding"/>
    <property type="evidence" value="ECO:0007669"/>
    <property type="project" value="UniProtKB-KW"/>
</dbReference>
<dbReference type="Gene3D" id="1.10.10.10">
    <property type="entry name" value="Winged helix-like DNA-binding domain superfamily/Winged helix DNA-binding domain"/>
    <property type="match status" value="1"/>
</dbReference>
<dbReference type="InterPro" id="IPR036388">
    <property type="entry name" value="WH-like_DNA-bd_sf"/>
</dbReference>
<dbReference type="Proteomes" id="UP001164390">
    <property type="component" value="Chromosome"/>
</dbReference>
<sequence length="136" mass="14474">MTATAGESSTAALGAIAEPALVSSISDLLPDIVERLAATPELRECGACQQYLAAALELISAHLRPVVSAPPVALTARERDVLTLLAGGMSAQQIARRLEISAATVRKHLEHAYAKLDVHDRLTATIRMRELDLLPD</sequence>
<dbReference type="PANTHER" id="PTHR44688">
    <property type="entry name" value="DNA-BINDING TRANSCRIPTIONAL ACTIVATOR DEVR_DOSR"/>
    <property type="match status" value="1"/>
</dbReference>
<dbReference type="InterPro" id="IPR000792">
    <property type="entry name" value="Tscrpt_reg_LuxR_C"/>
</dbReference>
<reference evidence="5" key="1">
    <citation type="submission" date="2022-01" db="EMBL/GenBank/DDBJ databases">
        <title>Nocardioidaceae gen. sp. A5X3R13.</title>
        <authorList>
            <person name="Lopez Marin M.A."/>
            <person name="Uhlik O."/>
        </authorList>
    </citation>
    <scope>NUCLEOTIDE SEQUENCE</scope>
    <source>
        <strain evidence="5">A5X3R13</strain>
    </source>
</reference>
<accession>A0AA46YLZ3</accession>
<gene>
    <name evidence="5" type="ORF">L0C25_08930</name>
</gene>
<evidence type="ECO:0000259" key="4">
    <source>
        <dbReference type="PROSITE" id="PS50043"/>
    </source>
</evidence>
<protein>
    <submittedName>
        <fullName evidence="5">Helix-turn-helix transcriptional regulator</fullName>
    </submittedName>
</protein>
<name>A0AA46YLZ3_9ACTN</name>
<dbReference type="PRINTS" id="PR00038">
    <property type="entry name" value="HTHLUXR"/>
</dbReference>